<sequence length="354" mass="38105">MPATSHIQTARERCSLALQSALSLEEVGHAFIATAGDLLASDALGLYRFENTVPVPVDVLSDAEGAFLQEYEEYGRADDPVLDFVLDHRRPIDSTRAGAPRRWAESGARAALAEVGLTQSLEAPLIAAGHLLGTINFARADLDRPFATVDLISARMLSEQLSLAIERALRHEMSHRRSSVLESALDRVPEGVIVSDLDGKVVFCNRAAGRVMSPSTSSGTATPPDGALAAMMSDAASTLRAGKRVHSNSVRLTDGSGHVVVKSWLQDQRQGVVVTLLNHGEAPVVGAQPALSVLSAREQEIARLVSEGLTSKQIAERTFITENTVKQHLKRIFAKTDVRNRAELVQLIWSSGSH</sequence>
<dbReference type="InterPro" id="IPR000792">
    <property type="entry name" value="Tscrpt_reg_LuxR_C"/>
</dbReference>
<organism evidence="5 6">
    <name type="scientific">Streptomyces tuirus</name>
    <dbReference type="NCBI Taxonomy" id="68278"/>
    <lineage>
        <taxon>Bacteria</taxon>
        <taxon>Bacillati</taxon>
        <taxon>Actinomycetota</taxon>
        <taxon>Actinomycetes</taxon>
        <taxon>Kitasatosporales</taxon>
        <taxon>Streptomycetaceae</taxon>
        <taxon>Streptomyces</taxon>
    </lineage>
</organism>
<protein>
    <submittedName>
        <fullName evidence="5">GAF domain-containing protein</fullName>
    </submittedName>
</protein>
<evidence type="ECO:0000313" key="5">
    <source>
        <dbReference type="EMBL" id="MBR8640511.1"/>
    </source>
</evidence>
<dbReference type="PROSITE" id="PS00622">
    <property type="entry name" value="HTH_LUXR_1"/>
    <property type="match status" value="1"/>
</dbReference>
<dbReference type="SUPFAM" id="SSF55781">
    <property type="entry name" value="GAF domain-like"/>
    <property type="match status" value="1"/>
</dbReference>
<keyword evidence="3" id="KW-0804">Transcription</keyword>
<proteinExistence type="predicted"/>
<dbReference type="InterPro" id="IPR003018">
    <property type="entry name" value="GAF"/>
</dbReference>
<dbReference type="Proteomes" id="UP000682308">
    <property type="component" value="Unassembled WGS sequence"/>
</dbReference>
<evidence type="ECO:0000259" key="4">
    <source>
        <dbReference type="PROSITE" id="PS50043"/>
    </source>
</evidence>
<dbReference type="GO" id="GO:0003677">
    <property type="term" value="F:DNA binding"/>
    <property type="evidence" value="ECO:0007669"/>
    <property type="project" value="UniProtKB-KW"/>
</dbReference>
<dbReference type="SMART" id="SM00421">
    <property type="entry name" value="HTH_LUXR"/>
    <property type="match status" value="1"/>
</dbReference>
<dbReference type="InterPro" id="IPR036388">
    <property type="entry name" value="WH-like_DNA-bd_sf"/>
</dbReference>
<dbReference type="InterPro" id="IPR029016">
    <property type="entry name" value="GAF-like_dom_sf"/>
</dbReference>
<dbReference type="Pfam" id="PF00196">
    <property type="entry name" value="GerE"/>
    <property type="match status" value="1"/>
</dbReference>
<name>A0A941FCB1_9ACTN</name>
<dbReference type="Gene3D" id="3.30.450.40">
    <property type="match status" value="1"/>
</dbReference>
<evidence type="ECO:0000313" key="6">
    <source>
        <dbReference type="Proteomes" id="UP000682308"/>
    </source>
</evidence>
<dbReference type="Gene3D" id="3.30.450.20">
    <property type="entry name" value="PAS domain"/>
    <property type="match status" value="1"/>
</dbReference>
<keyword evidence="6" id="KW-1185">Reference proteome</keyword>
<dbReference type="PROSITE" id="PS50043">
    <property type="entry name" value="HTH_LUXR_2"/>
    <property type="match status" value="1"/>
</dbReference>
<dbReference type="InterPro" id="IPR016032">
    <property type="entry name" value="Sig_transdc_resp-reg_C-effctor"/>
</dbReference>
<comment type="caution">
    <text evidence="5">The sequence shown here is derived from an EMBL/GenBank/DDBJ whole genome shotgun (WGS) entry which is preliminary data.</text>
</comment>
<dbReference type="SUPFAM" id="SSF55785">
    <property type="entry name" value="PYP-like sensor domain (PAS domain)"/>
    <property type="match status" value="1"/>
</dbReference>
<reference evidence="5 6" key="1">
    <citation type="submission" date="2021-04" db="EMBL/GenBank/DDBJ databases">
        <title>Characterization of the biosynthetic gene cluster of new lipopeptides with antitumor activity in the genome of the marine Streptomyces PHM034.</title>
        <authorList>
            <person name="Ceniceros A."/>
            <person name="Canedo L."/>
            <person name="Mendez C."/>
            <person name="Olano C."/>
            <person name="Schleissner C."/>
            <person name="Cuevas C."/>
            <person name="De La Calle F."/>
            <person name="Salas J.A."/>
        </authorList>
    </citation>
    <scope>NUCLEOTIDE SEQUENCE [LARGE SCALE GENOMIC DNA]</scope>
    <source>
        <strain evidence="5 6">PHM034</strain>
    </source>
</reference>
<accession>A0A941FCB1</accession>
<dbReference type="PRINTS" id="PR00038">
    <property type="entry name" value="HTHLUXR"/>
</dbReference>
<evidence type="ECO:0000256" key="3">
    <source>
        <dbReference type="ARBA" id="ARBA00023163"/>
    </source>
</evidence>
<dbReference type="Gene3D" id="1.10.10.10">
    <property type="entry name" value="Winged helix-like DNA-binding domain superfamily/Winged helix DNA-binding domain"/>
    <property type="match status" value="1"/>
</dbReference>
<evidence type="ECO:0000256" key="2">
    <source>
        <dbReference type="ARBA" id="ARBA00023125"/>
    </source>
</evidence>
<dbReference type="SUPFAM" id="SSF46894">
    <property type="entry name" value="C-terminal effector domain of the bipartite response regulators"/>
    <property type="match status" value="1"/>
</dbReference>
<keyword evidence="1" id="KW-0805">Transcription regulation</keyword>
<keyword evidence="2" id="KW-0238">DNA-binding</keyword>
<dbReference type="Pfam" id="PF01590">
    <property type="entry name" value="GAF"/>
    <property type="match status" value="1"/>
</dbReference>
<dbReference type="SMART" id="SM00065">
    <property type="entry name" value="GAF"/>
    <property type="match status" value="1"/>
</dbReference>
<feature type="domain" description="HTH luxR-type" evidence="4">
    <location>
        <begin position="287"/>
        <end position="352"/>
    </location>
</feature>
<dbReference type="GO" id="GO:0006355">
    <property type="term" value="P:regulation of DNA-templated transcription"/>
    <property type="evidence" value="ECO:0007669"/>
    <property type="project" value="InterPro"/>
</dbReference>
<dbReference type="PANTHER" id="PTHR44688:SF16">
    <property type="entry name" value="DNA-BINDING TRANSCRIPTIONAL ACTIVATOR DEVR_DOSR"/>
    <property type="match status" value="1"/>
</dbReference>
<dbReference type="EMBL" id="JAGTPG010000002">
    <property type="protein sequence ID" value="MBR8640511.1"/>
    <property type="molecule type" value="Genomic_DNA"/>
</dbReference>
<dbReference type="PANTHER" id="PTHR44688">
    <property type="entry name" value="DNA-BINDING TRANSCRIPTIONAL ACTIVATOR DEVR_DOSR"/>
    <property type="match status" value="1"/>
</dbReference>
<evidence type="ECO:0000256" key="1">
    <source>
        <dbReference type="ARBA" id="ARBA00023015"/>
    </source>
</evidence>
<dbReference type="AlphaFoldDB" id="A0A941FCB1"/>
<gene>
    <name evidence="5" type="ORF">KEF29_17330</name>
</gene>
<dbReference type="CDD" id="cd06170">
    <property type="entry name" value="LuxR_C_like"/>
    <property type="match status" value="1"/>
</dbReference>
<dbReference type="InterPro" id="IPR035965">
    <property type="entry name" value="PAS-like_dom_sf"/>
</dbReference>